<dbReference type="EMBL" id="WHJC01000350">
    <property type="protein sequence ID" value="MPQ44892.1"/>
    <property type="molecule type" value="Genomic_DNA"/>
</dbReference>
<keyword evidence="8" id="KW-0175">Coiled coil</keyword>
<dbReference type="Proteomes" id="UP000430345">
    <property type="component" value="Unassembled WGS sequence"/>
</dbReference>
<evidence type="ECO:0000256" key="4">
    <source>
        <dbReference type="ARBA" id="ARBA00022683"/>
    </source>
</evidence>
<feature type="active site" description="Tele-phosphohistidine intermediate" evidence="5">
    <location>
        <position position="77"/>
    </location>
</feature>
<evidence type="ECO:0000256" key="8">
    <source>
        <dbReference type="SAM" id="Coils"/>
    </source>
</evidence>
<dbReference type="OrthoDB" id="389577at2"/>
<comment type="cofactor">
    <cofactor evidence="6">
        <name>Mg(2+)</name>
        <dbReference type="ChEBI" id="CHEBI:18420"/>
    </cofactor>
    <text evidence="6">Binds 1 Mg(2+) ion per trimer.</text>
</comment>
<dbReference type="PIRSF" id="PIRSF000699">
    <property type="entry name" value="PTS_IILac_III"/>
    <property type="match status" value="1"/>
</dbReference>
<name>A0A6I1MRS2_9CLOT</name>
<dbReference type="InterPro" id="IPR036542">
    <property type="entry name" value="PTS_IIA_lac/cel_sf"/>
</dbReference>
<reference evidence="9 10" key="1">
    <citation type="submission" date="2019-10" db="EMBL/GenBank/DDBJ databases">
        <title>The Genome Sequence of Clostridium tarantellae Isolated from Fish Brain.</title>
        <authorList>
            <person name="Bano L."/>
            <person name="Kiel M."/>
            <person name="Sales G."/>
            <person name="Doxey A.C."/>
            <person name="Mansfield M.J."/>
            <person name="Schiavone M."/>
            <person name="Rossetto O."/>
            <person name="Pirazzini M."/>
            <person name="Dobrindt U."/>
            <person name="Montecucco C."/>
        </authorList>
    </citation>
    <scope>NUCLEOTIDE SEQUENCE [LARGE SCALE GENOMIC DNA]</scope>
    <source>
        <strain evidence="9 10">DSM 3997</strain>
    </source>
</reference>
<dbReference type="PANTHER" id="PTHR34382:SF7">
    <property type="entry name" value="PTS SYSTEM N,N'-DIACETYLCHITOBIOSE-SPECIFIC EIIA COMPONENT"/>
    <property type="match status" value="1"/>
</dbReference>
<evidence type="ECO:0000256" key="2">
    <source>
        <dbReference type="ARBA" id="ARBA00022597"/>
    </source>
</evidence>
<evidence type="ECO:0000256" key="6">
    <source>
        <dbReference type="PIRSR" id="PIRSR000699-2"/>
    </source>
</evidence>
<keyword evidence="10" id="KW-1185">Reference proteome</keyword>
<keyword evidence="2" id="KW-0762">Sugar transport</keyword>
<keyword evidence="3" id="KW-0808">Transferase</keyword>
<dbReference type="InterPro" id="IPR003188">
    <property type="entry name" value="PTS_IIA_lac/cel"/>
</dbReference>
<dbReference type="GO" id="GO:0046872">
    <property type="term" value="F:metal ion binding"/>
    <property type="evidence" value="ECO:0007669"/>
    <property type="project" value="UniProtKB-KW"/>
</dbReference>
<dbReference type="CDD" id="cd00215">
    <property type="entry name" value="PTS_IIA_lac"/>
    <property type="match status" value="1"/>
</dbReference>
<accession>A0A6I1MRS2</accession>
<keyword evidence="6" id="KW-0479">Metal-binding</keyword>
<proteinExistence type="predicted"/>
<dbReference type="GO" id="GO:0016740">
    <property type="term" value="F:transferase activity"/>
    <property type="evidence" value="ECO:0007669"/>
    <property type="project" value="UniProtKB-KW"/>
</dbReference>
<keyword evidence="6" id="KW-0460">Magnesium</keyword>
<dbReference type="Gene3D" id="1.20.58.80">
    <property type="entry name" value="Phosphotransferase system, lactose/cellobiose-type IIA subunit"/>
    <property type="match status" value="1"/>
</dbReference>
<evidence type="ECO:0000313" key="10">
    <source>
        <dbReference type="Proteomes" id="UP000430345"/>
    </source>
</evidence>
<evidence type="ECO:0000256" key="7">
    <source>
        <dbReference type="PROSITE-ProRule" id="PRU00418"/>
    </source>
</evidence>
<sequence length="106" mass="12101">MDEKILEISFQIIAFAGNARSIATEAIREAKSGNIEQAKELLKQSKEEMHEAHKFQTELIQKEAAGEKYDIGVLLIHSQDHLMNAITYQSLAEEIVDLYERLLEKN</sequence>
<comment type="caution">
    <text evidence="9">The sequence shown here is derived from an EMBL/GenBank/DDBJ whole genome shotgun (WGS) entry which is preliminary data.</text>
</comment>
<evidence type="ECO:0000313" key="9">
    <source>
        <dbReference type="EMBL" id="MPQ44892.1"/>
    </source>
</evidence>
<keyword evidence="4" id="KW-0598">Phosphotransferase system</keyword>
<dbReference type="PANTHER" id="PTHR34382">
    <property type="entry name" value="PTS SYSTEM N,N'-DIACETYLCHITOBIOSE-SPECIFIC EIIA COMPONENT"/>
    <property type="match status" value="1"/>
</dbReference>
<evidence type="ECO:0000256" key="1">
    <source>
        <dbReference type="ARBA" id="ARBA00022448"/>
    </source>
</evidence>
<evidence type="ECO:0000256" key="5">
    <source>
        <dbReference type="PIRSR" id="PIRSR000699-1"/>
    </source>
</evidence>
<dbReference type="RefSeq" id="WP_152891750.1">
    <property type="nucleotide sequence ID" value="NZ_WHJC01000350.1"/>
</dbReference>
<protein>
    <submittedName>
        <fullName evidence="9">PTS lactose/cellobiose transporter subunit IIA</fullName>
    </submittedName>
</protein>
<feature type="binding site" evidence="6">
    <location>
        <position position="80"/>
    </location>
    <ligand>
        <name>Mg(2+)</name>
        <dbReference type="ChEBI" id="CHEBI:18420"/>
        <note>ligand shared between all trimeric partners</note>
    </ligand>
</feature>
<feature type="coiled-coil region" evidence="8">
    <location>
        <begin position="28"/>
        <end position="55"/>
    </location>
</feature>
<keyword evidence="1" id="KW-0813">Transport</keyword>
<dbReference type="SUPFAM" id="SSF46973">
    <property type="entry name" value="Enzyme IIa from lactose specific PTS, IIa-lac"/>
    <property type="match status" value="1"/>
</dbReference>
<dbReference type="AlphaFoldDB" id="A0A6I1MRS2"/>
<dbReference type="GO" id="GO:0009401">
    <property type="term" value="P:phosphoenolpyruvate-dependent sugar phosphotransferase system"/>
    <property type="evidence" value="ECO:0007669"/>
    <property type="project" value="UniProtKB-KW"/>
</dbReference>
<organism evidence="9 10">
    <name type="scientific">Clostridium tarantellae</name>
    <dbReference type="NCBI Taxonomy" id="39493"/>
    <lineage>
        <taxon>Bacteria</taxon>
        <taxon>Bacillati</taxon>
        <taxon>Bacillota</taxon>
        <taxon>Clostridia</taxon>
        <taxon>Eubacteriales</taxon>
        <taxon>Clostridiaceae</taxon>
        <taxon>Clostridium</taxon>
    </lineage>
</organism>
<gene>
    <name evidence="9" type="ORF">GBZ86_14215</name>
</gene>
<dbReference type="PROSITE" id="PS51095">
    <property type="entry name" value="PTS_EIIA_TYPE_3"/>
    <property type="match status" value="1"/>
</dbReference>
<evidence type="ECO:0000256" key="3">
    <source>
        <dbReference type="ARBA" id="ARBA00022679"/>
    </source>
</evidence>
<dbReference type="Pfam" id="PF02255">
    <property type="entry name" value="PTS_IIA"/>
    <property type="match status" value="1"/>
</dbReference>
<feature type="modified residue" description="Phosphohistidine; by HPr" evidence="7">
    <location>
        <position position="77"/>
    </location>
</feature>